<dbReference type="HOGENOM" id="CLU_001466_4_0_1"/>
<gene>
    <name evidence="6" type="ORF">ACRE_071260</name>
</gene>
<dbReference type="InterPro" id="IPR019734">
    <property type="entry name" value="TPR_rpt"/>
</dbReference>
<dbReference type="Gene3D" id="1.25.40.10">
    <property type="entry name" value="Tetratricopeptide repeat domain"/>
    <property type="match status" value="1"/>
</dbReference>
<feature type="region of interest" description="Disordered" evidence="3">
    <location>
        <begin position="632"/>
        <end position="678"/>
    </location>
</feature>
<evidence type="ECO:0008006" key="8">
    <source>
        <dbReference type="Google" id="ProtNLM"/>
    </source>
</evidence>
<accession>A0A086SYE8</accession>
<evidence type="ECO:0000259" key="5">
    <source>
        <dbReference type="Pfam" id="PF24883"/>
    </source>
</evidence>
<evidence type="ECO:0000256" key="2">
    <source>
        <dbReference type="PROSITE-ProRule" id="PRU00339"/>
    </source>
</evidence>
<dbReference type="Gene3D" id="3.40.50.300">
    <property type="entry name" value="P-loop containing nucleotide triphosphate hydrolases"/>
    <property type="match status" value="1"/>
</dbReference>
<keyword evidence="1" id="KW-0677">Repeat</keyword>
<dbReference type="SUPFAM" id="SSF48452">
    <property type="entry name" value="TPR-like"/>
    <property type="match status" value="1"/>
</dbReference>
<dbReference type="InterPro" id="IPR031350">
    <property type="entry name" value="Goodbye_dom"/>
</dbReference>
<dbReference type="Pfam" id="PF13181">
    <property type="entry name" value="TPR_8"/>
    <property type="match status" value="1"/>
</dbReference>
<feature type="repeat" description="TPR" evidence="2">
    <location>
        <begin position="954"/>
        <end position="987"/>
    </location>
</feature>
<keyword evidence="7" id="KW-1185">Reference proteome</keyword>
<evidence type="ECO:0000256" key="1">
    <source>
        <dbReference type="ARBA" id="ARBA00022737"/>
    </source>
</evidence>
<dbReference type="InterPro" id="IPR027417">
    <property type="entry name" value="P-loop_NTPase"/>
</dbReference>
<organism evidence="6 7">
    <name type="scientific">Hapsidospora chrysogenum (strain ATCC 11550 / CBS 779.69 / DSM 880 / IAM 14645 / JCM 23072 / IMI 49137)</name>
    <name type="common">Acremonium chrysogenum</name>
    <dbReference type="NCBI Taxonomy" id="857340"/>
    <lineage>
        <taxon>Eukaryota</taxon>
        <taxon>Fungi</taxon>
        <taxon>Dikarya</taxon>
        <taxon>Ascomycota</taxon>
        <taxon>Pezizomycotina</taxon>
        <taxon>Sordariomycetes</taxon>
        <taxon>Hypocreomycetidae</taxon>
        <taxon>Hypocreales</taxon>
        <taxon>Bionectriaceae</taxon>
        <taxon>Hapsidospora</taxon>
    </lineage>
</organism>
<dbReference type="OrthoDB" id="448455at2759"/>
<feature type="domain" description="Nephrocystin 3-like N-terminal" evidence="5">
    <location>
        <begin position="278"/>
        <end position="442"/>
    </location>
</feature>
<evidence type="ECO:0000313" key="7">
    <source>
        <dbReference type="Proteomes" id="UP000029964"/>
    </source>
</evidence>
<name>A0A086SYE8_HAPC1</name>
<dbReference type="Pfam" id="PF17109">
    <property type="entry name" value="Goodbye"/>
    <property type="match status" value="1"/>
</dbReference>
<dbReference type="Proteomes" id="UP000029964">
    <property type="component" value="Unassembled WGS sequence"/>
</dbReference>
<dbReference type="PANTHER" id="PTHR10039:SF17">
    <property type="entry name" value="FUNGAL STAND N-TERMINAL GOODBYE DOMAIN-CONTAINING PROTEIN-RELATED"/>
    <property type="match status" value="1"/>
</dbReference>
<comment type="caution">
    <text evidence="6">The sequence shown here is derived from an EMBL/GenBank/DDBJ whole genome shotgun (WGS) entry which is preliminary data.</text>
</comment>
<feature type="domain" description="Fungal STAND N-terminal Goodbye" evidence="4">
    <location>
        <begin position="20"/>
        <end position="138"/>
    </location>
</feature>
<dbReference type="InterPro" id="IPR056884">
    <property type="entry name" value="NPHP3-like_N"/>
</dbReference>
<protein>
    <recommendedName>
        <fullName evidence="8">Fungal STAND N-terminal Goodbye domain-containing protein</fullName>
    </recommendedName>
</protein>
<dbReference type="EMBL" id="JPKY01000103">
    <property type="protein sequence ID" value="KFH42130.1"/>
    <property type="molecule type" value="Genomic_DNA"/>
</dbReference>
<evidence type="ECO:0000256" key="3">
    <source>
        <dbReference type="SAM" id="MobiDB-lite"/>
    </source>
</evidence>
<feature type="compositionally biased region" description="Low complexity" evidence="3">
    <location>
        <begin position="651"/>
        <end position="661"/>
    </location>
</feature>
<dbReference type="PROSITE" id="PS50005">
    <property type="entry name" value="TPR"/>
    <property type="match status" value="1"/>
</dbReference>
<dbReference type="InterPro" id="IPR011990">
    <property type="entry name" value="TPR-like_helical_dom_sf"/>
</dbReference>
<proteinExistence type="predicted"/>
<sequence>MGSKDDRLRVEAEFQAVLSDAAKLYREASGQALDDFMDPPMHNIDDLKHQLDIHNDRFSAFRAKRESLFGALSAMLKPVEIVGEVVSGAAGEMFPPTQSIFSAVMFLVNAANDVSSSYDSILELFEQLKDFTSRLNVYLQHKMSNALRDKAVTIFAALFEVLVLATKEIRRGRVKSYFKSLIRSDSPVQEALERLRSLTLGEERQVLADTYGGVAQINTKTDRVEALVSQVSQNVQELRTEYHERTTVAHQNKLREILEPSPFPEDYYSSFEKQRVPGTGDWLLEDSGLQSWLRGETQYLWMSGGLGSGKSFLATRLISWGSENLSQLAYFYFRADDPETRSVLQALRDVAYQLSESDAYYGRQLIRRIHNTDDIKTIPSAYRKLFIQPLEEDTRGRSFHVFLDGIDEAEMAEMEELLAQLTPGEDKARDSNRSRIQLCLIGRSYMSETVATHLDPPTTGHTLTVIQITGDRIARDVKTYIEDGVTHSRILSRSSPDFKKEVIETMEKRVDGLFILAKFMLADMNRKRRPSSILKSLESFPREINGMLRKTLVDLSSTITEEEAADLNEMLRWVTCAEQALTLEQLEATLVLKFGDPPFRFEETLRGQYACFFELEREDGLTTDDLIKDYERLQRTKRRESTPMGRRRRSSSVGKSPSPHRNISPAQRLNEVTRRRTSPVALEANPIRHFSPSPSPIWRPDLLDPDQEMEFRSKKSTTIVAFFHTSVREFFRDEDTVHVTADSSGPCIGFDITAARIHVLRTCLRIFNDRRWFKAQNLGRKWHSIKQYAAWYWQEHLASIDPAAAPKEEKHIIGQQVYKMLTDGDTIHDWSIMYEENDEGLEVLTDGNIKAIRTWMADSEVIAGLDGEAKEWAQMLNERPAGIFQKIGRFYARAWLDETFDKYIPTKFCFKIVQSIAFVDAGLTWSDSQCYWSDIPIAKRITRATEWAQCEQNAYWYRRVGSTYLTAGMHEKALEHYNEALKRDSDSVRTAGRKAYCLFKDNRYDEALQLALKCEETESKLIARGTLSEPELVASKWCLHKDHVLIAQCYYRLNEVDQSVEYFHKAMGSAEETKLDYADRFEAAIGFLEVLAAENRYSDIMKVIHDMSLHASGPGKEESRLVDFLLAQHSNALVMEWLPKAACKASQVDFLIERLEMAIDAAHARRDALKELYLRLALGTTLIHTRKAVDEAIQVFEQISLVEYRPRGNVATRQAHAISFQRLASLYKTMVLRAGIRSPETDRWIQRLETVQAKQGAHQNLEMPASMLGSDVNAAAIYLALFYRVRGQTAKSEALLSALIVESCEILEDEDLRNDEFALENLLKLFVAAGDEENARALAVSMRKLSPEASISTLGDSPIQQRTHVEPKLPDIQSWHRSCAQCLEIINHSAEFFMCRYCLDSYCRRCLEKVIKPSGKKALEEGVVVVCRADHEWFGVPPLAKVLHTGELLVDGEVRRFMDWKDGIRKRWEKRGKRKTHDIMR</sequence>
<reference evidence="7" key="1">
    <citation type="journal article" date="2014" name="Genome Announc.">
        <title>Genome sequence and annotation of Acremonium chrysogenum, producer of the beta-lactam antibiotic cephalosporin C.</title>
        <authorList>
            <person name="Terfehr D."/>
            <person name="Dahlmann T.A."/>
            <person name="Specht T."/>
            <person name="Zadra I."/>
            <person name="Kuernsteiner H."/>
            <person name="Kueck U."/>
        </authorList>
    </citation>
    <scope>NUCLEOTIDE SEQUENCE [LARGE SCALE GENOMIC DNA]</scope>
    <source>
        <strain evidence="7">ATCC 11550 / CBS 779.69 / DSM 880 / IAM 14645 / JCM 23072 / IMI 49137</strain>
    </source>
</reference>
<dbReference type="PANTHER" id="PTHR10039">
    <property type="entry name" value="AMELOGENIN"/>
    <property type="match status" value="1"/>
</dbReference>
<evidence type="ECO:0000313" key="6">
    <source>
        <dbReference type="EMBL" id="KFH42130.1"/>
    </source>
</evidence>
<keyword evidence="2" id="KW-0802">TPR repeat</keyword>
<evidence type="ECO:0000259" key="4">
    <source>
        <dbReference type="Pfam" id="PF17109"/>
    </source>
</evidence>
<dbReference type="Pfam" id="PF24883">
    <property type="entry name" value="NPHP3_N"/>
    <property type="match status" value="1"/>
</dbReference>
<dbReference type="SMART" id="SM00028">
    <property type="entry name" value="TPR"/>
    <property type="match status" value="3"/>
</dbReference>